<dbReference type="GO" id="GO:0005829">
    <property type="term" value="C:cytosol"/>
    <property type="evidence" value="ECO:0007669"/>
    <property type="project" value="TreeGrafter"/>
</dbReference>
<evidence type="ECO:0000256" key="15">
    <source>
        <dbReference type="HAMAP-Rule" id="MF_00012"/>
    </source>
</evidence>
<feature type="domain" description="Dihydroxy-acid/6-phosphogluconate dehydratase C-terminal" evidence="17">
    <location>
        <begin position="364"/>
        <end position="555"/>
    </location>
</feature>
<dbReference type="GO" id="GO:0000287">
    <property type="term" value="F:magnesium ion binding"/>
    <property type="evidence" value="ECO:0007669"/>
    <property type="project" value="UniProtKB-UniRule"/>
</dbReference>
<comment type="cofactor">
    <cofactor evidence="15">
        <name>[2Fe-2S] cluster</name>
        <dbReference type="ChEBI" id="CHEBI:190135"/>
    </cofactor>
    <text evidence="15">Binds 1 [2Fe-2S] cluster per subunit. This cluster acts as a Lewis acid cofactor.</text>
</comment>
<evidence type="ECO:0000259" key="16">
    <source>
        <dbReference type="Pfam" id="PF00920"/>
    </source>
</evidence>
<evidence type="ECO:0000256" key="13">
    <source>
        <dbReference type="ARBA" id="ARBA00029437"/>
    </source>
</evidence>
<dbReference type="FunFam" id="3.50.30.80:FF:000001">
    <property type="entry name" value="Dihydroxy-acid dehydratase"/>
    <property type="match status" value="1"/>
</dbReference>
<dbReference type="HAMAP" id="MF_00012">
    <property type="entry name" value="IlvD"/>
    <property type="match status" value="1"/>
</dbReference>
<keyword evidence="6 15" id="KW-0460">Magnesium</keyword>
<comment type="pathway">
    <text evidence="13 15">Amino-acid biosynthesis; L-isoleucine biosynthesis; L-isoleucine from 2-oxobutanoate: step 3/4.</text>
</comment>
<gene>
    <name evidence="15" type="primary">ilvD</name>
    <name evidence="18" type="ORF">SpAn4DRAFT_3709</name>
</gene>
<keyword evidence="9 15" id="KW-0456">Lyase</keyword>
<keyword evidence="19" id="KW-1185">Reference proteome</keyword>
<evidence type="ECO:0000256" key="1">
    <source>
        <dbReference type="ARBA" id="ARBA00001946"/>
    </source>
</evidence>
<evidence type="ECO:0000256" key="6">
    <source>
        <dbReference type="ARBA" id="ARBA00022842"/>
    </source>
</evidence>
<dbReference type="Pfam" id="PF24877">
    <property type="entry name" value="ILV_EDD_C"/>
    <property type="match status" value="1"/>
</dbReference>
<dbReference type="AlphaFoldDB" id="A0A0U1KY34"/>
<evidence type="ECO:0000256" key="12">
    <source>
        <dbReference type="ARBA" id="ARBA00029436"/>
    </source>
</evidence>
<dbReference type="SUPFAM" id="SSF143975">
    <property type="entry name" value="IlvD/EDD N-terminal domain-like"/>
    <property type="match status" value="1"/>
</dbReference>
<comment type="catalytic activity">
    <reaction evidence="15">
        <text>(2R,3R)-2,3-dihydroxy-3-methylpentanoate = (S)-3-methyl-2-oxopentanoate + H2O</text>
        <dbReference type="Rhea" id="RHEA:27694"/>
        <dbReference type="ChEBI" id="CHEBI:15377"/>
        <dbReference type="ChEBI" id="CHEBI:35146"/>
        <dbReference type="ChEBI" id="CHEBI:49258"/>
        <dbReference type="EC" id="4.2.1.9"/>
    </reaction>
</comment>
<comment type="subunit">
    <text evidence="15">Homodimer.</text>
</comment>
<comment type="function">
    <text evidence="15">Functions in the biosynthesis of branched-chain amino acids. Catalyzes the dehydration of (2R,3R)-2,3-dihydroxy-3-methylpentanoate (2,3-dihydroxy-3-methylvalerate) into 2-oxo-3-methylpentanoate (2-oxo-3-methylvalerate) and of (2R)-2,3-dihydroxy-3-methylbutanoate (2,3-dihydroxyisovalerate) into 2-oxo-3-methylbutanoate (2-oxoisovalerate), the penultimate precursor to L-isoleucine and L-valine, respectively.</text>
</comment>
<dbReference type="SUPFAM" id="SSF52016">
    <property type="entry name" value="LeuD/IlvD-like"/>
    <property type="match status" value="1"/>
</dbReference>
<dbReference type="GO" id="GO:0004160">
    <property type="term" value="F:dihydroxy-acid dehydratase activity"/>
    <property type="evidence" value="ECO:0007669"/>
    <property type="project" value="UniProtKB-UniRule"/>
</dbReference>
<feature type="binding site" evidence="15">
    <location>
        <position position="122"/>
    </location>
    <ligand>
        <name>Mg(2+)</name>
        <dbReference type="ChEBI" id="CHEBI:18420"/>
    </ligand>
</feature>
<dbReference type="UniPathway" id="UPA00049">
    <property type="reaction ID" value="UER00061"/>
</dbReference>
<comment type="caution">
    <text evidence="15">Lacks conserved residue(s) required for the propagation of feature annotation.</text>
</comment>
<feature type="modified residue" description="N6-carboxylysine" evidence="15">
    <location>
        <position position="123"/>
    </location>
</feature>
<evidence type="ECO:0000259" key="17">
    <source>
        <dbReference type="Pfam" id="PF24877"/>
    </source>
</evidence>
<comment type="cofactor">
    <cofactor evidence="1 15">
        <name>Mg(2+)</name>
        <dbReference type="ChEBI" id="CHEBI:18420"/>
    </cofactor>
</comment>
<organism evidence="18 19">
    <name type="scientific">Sporomusa ovata</name>
    <dbReference type="NCBI Taxonomy" id="2378"/>
    <lineage>
        <taxon>Bacteria</taxon>
        <taxon>Bacillati</taxon>
        <taxon>Bacillota</taxon>
        <taxon>Negativicutes</taxon>
        <taxon>Selenomonadales</taxon>
        <taxon>Sporomusaceae</taxon>
        <taxon>Sporomusa</taxon>
    </lineage>
</organism>
<dbReference type="Proteomes" id="UP000049855">
    <property type="component" value="Unassembled WGS sequence"/>
</dbReference>
<dbReference type="PANTHER" id="PTHR43661">
    <property type="entry name" value="D-XYLONATE DEHYDRATASE"/>
    <property type="match status" value="1"/>
</dbReference>
<sequence length="559" mass="59649">MGNRSNDILNKPDWCFNRSVFKSVGFSDDDLKRPVIGIANSWNELVPGHANLRQVAEHVRKGIYRAGGTVAEFGVIGACDGTAQGHAGMHYILPSRDLIANDIEVMVEAHRLDGIVLLGSCDKIVPGMLMAAARLKIPAIFLAGGPMLGGVTFDNRKSDLTTMSEALGMLKSDKISGESYEQLEELCGPTCGSCAFYGTANTMCCMAEALGMSLPGAALVPAVYADRLRLAENTGKAIVSLVTSQVTADKVITYQSLENAIRVLMATGGSTNAVLHLSAIAAELGIEAETMMAAYDRLSQSTPQIAKVNPASQYDMEDFHQAGGIPKVMQEIQQLLNKDSITVTGKTVEQNLADYKFKYPFNLNVISTLDKPFGTQKGLAILRGNLAPDTAVTKPAAIDPAMHVFTGSAKVFDSEETAEAAILNGGITAGDVVVIRYEGPKGGPGMREMYKAMKYLYGMGLAKKTALITDGRFSGTNNGCFVGHISPEAAEGGPLAAVENGDKITIDITKGLLELHLSDEEISIRLEKWQRPEPKFTRGYLGIYSKLASSAAKGAVIEL</sequence>
<dbReference type="InterPro" id="IPR056740">
    <property type="entry name" value="ILV_EDD_C"/>
</dbReference>
<dbReference type="Gene3D" id="3.50.30.80">
    <property type="entry name" value="IlvD/EDD C-terminal domain-like"/>
    <property type="match status" value="1"/>
</dbReference>
<evidence type="ECO:0000256" key="10">
    <source>
        <dbReference type="ARBA" id="ARBA00023304"/>
    </source>
</evidence>
<feature type="binding site" evidence="15">
    <location>
        <position position="80"/>
    </location>
    <ligand>
        <name>Mg(2+)</name>
        <dbReference type="ChEBI" id="CHEBI:18420"/>
    </ligand>
</feature>
<dbReference type="NCBIfam" id="NF002068">
    <property type="entry name" value="PRK00911.1"/>
    <property type="match status" value="1"/>
</dbReference>
<evidence type="ECO:0000256" key="7">
    <source>
        <dbReference type="ARBA" id="ARBA00023004"/>
    </source>
</evidence>
<dbReference type="RefSeq" id="WP_021168917.1">
    <property type="nucleotide sequence ID" value="NZ_CTRP01000005.1"/>
</dbReference>
<evidence type="ECO:0000256" key="4">
    <source>
        <dbReference type="ARBA" id="ARBA00022714"/>
    </source>
</evidence>
<keyword evidence="4 15" id="KW-0001">2Fe-2S</keyword>
<dbReference type="EMBL" id="CTRP01000005">
    <property type="protein sequence ID" value="CQR71843.1"/>
    <property type="molecule type" value="Genomic_DNA"/>
</dbReference>
<dbReference type="InterPro" id="IPR004404">
    <property type="entry name" value="DihydroxyA_deHydtase"/>
</dbReference>
<evidence type="ECO:0000256" key="14">
    <source>
        <dbReference type="ARBA" id="ARBA00029490"/>
    </source>
</evidence>
<dbReference type="InterPro" id="IPR037237">
    <property type="entry name" value="IlvD/EDD_N"/>
</dbReference>
<dbReference type="NCBIfam" id="TIGR00110">
    <property type="entry name" value="ilvD"/>
    <property type="match status" value="1"/>
</dbReference>
<feature type="domain" description="Dihydroxy-acid/6-phosphogluconate dehydratase N-terminal" evidence="16">
    <location>
        <begin position="33"/>
        <end position="351"/>
    </location>
</feature>
<proteinExistence type="inferred from homology"/>
<dbReference type="InterPro" id="IPR000581">
    <property type="entry name" value="ILV_EDD_N"/>
</dbReference>
<comment type="pathway">
    <text evidence="12 15">Amino-acid biosynthesis; L-valine biosynthesis; L-valine from pyruvate: step 3/4.</text>
</comment>
<feature type="active site" description="Proton acceptor" evidence="15">
    <location>
        <position position="474"/>
    </location>
</feature>
<comment type="similarity">
    <text evidence="2 15">Belongs to the IlvD/Edd family.</text>
</comment>
<evidence type="ECO:0000256" key="9">
    <source>
        <dbReference type="ARBA" id="ARBA00023239"/>
    </source>
</evidence>
<dbReference type="InterPro" id="IPR042096">
    <property type="entry name" value="Dihydro-acid_dehy_C"/>
</dbReference>
<keyword evidence="5 15" id="KW-0479">Metal-binding</keyword>
<evidence type="ECO:0000256" key="3">
    <source>
        <dbReference type="ARBA" id="ARBA00022605"/>
    </source>
</evidence>
<dbReference type="InterPro" id="IPR020558">
    <property type="entry name" value="DiOHA_6PGluconate_deHydtase_CS"/>
</dbReference>
<dbReference type="GO" id="GO:0009097">
    <property type="term" value="P:isoleucine biosynthetic process"/>
    <property type="evidence" value="ECO:0007669"/>
    <property type="project" value="UniProtKB-UniRule"/>
</dbReference>
<accession>A0A0U1KY34</accession>
<keyword evidence="10 15" id="KW-0100">Branched-chain amino acid biosynthesis</keyword>
<keyword evidence="8 15" id="KW-0411">Iron-sulfur</keyword>
<evidence type="ECO:0000256" key="11">
    <source>
        <dbReference type="ARBA" id="ARBA00029304"/>
    </source>
</evidence>
<reference evidence="19" key="1">
    <citation type="submission" date="2015-03" db="EMBL/GenBank/DDBJ databases">
        <authorList>
            <person name="Nijsse Bart"/>
        </authorList>
    </citation>
    <scope>NUCLEOTIDE SEQUENCE [LARGE SCALE GENOMIC DNA]</scope>
</reference>
<dbReference type="UniPathway" id="UPA00047">
    <property type="reaction ID" value="UER00057"/>
</dbReference>
<dbReference type="PROSITE" id="PS00886">
    <property type="entry name" value="ILVD_EDD_1"/>
    <property type="match status" value="1"/>
</dbReference>
<evidence type="ECO:0000256" key="8">
    <source>
        <dbReference type="ARBA" id="ARBA00023014"/>
    </source>
</evidence>
<feature type="binding site" description="via carbamate group" evidence="15">
    <location>
        <position position="123"/>
    </location>
    <ligand>
        <name>Mg(2+)</name>
        <dbReference type="ChEBI" id="CHEBI:18420"/>
    </ligand>
</feature>
<dbReference type="GO" id="GO:0051537">
    <property type="term" value="F:2 iron, 2 sulfur cluster binding"/>
    <property type="evidence" value="ECO:0007669"/>
    <property type="project" value="UniProtKB-UniRule"/>
</dbReference>
<evidence type="ECO:0000313" key="18">
    <source>
        <dbReference type="EMBL" id="CQR71843.1"/>
    </source>
</evidence>
<protein>
    <recommendedName>
        <fullName evidence="14 15">Dihydroxy-acid dehydratase</fullName>
        <shortName evidence="15">DAD</shortName>
        <ecNumber evidence="14 15">4.2.1.9</ecNumber>
    </recommendedName>
</protein>
<feature type="binding site" evidence="15">
    <location>
        <position position="448"/>
    </location>
    <ligand>
        <name>Mg(2+)</name>
        <dbReference type="ChEBI" id="CHEBI:18420"/>
    </ligand>
</feature>
<evidence type="ECO:0000256" key="2">
    <source>
        <dbReference type="ARBA" id="ARBA00006486"/>
    </source>
</evidence>
<dbReference type="Pfam" id="PF00920">
    <property type="entry name" value="ILVD_EDD_N"/>
    <property type="match status" value="1"/>
</dbReference>
<keyword evidence="7 15" id="KW-0408">Iron</keyword>
<evidence type="ECO:0000256" key="5">
    <source>
        <dbReference type="ARBA" id="ARBA00022723"/>
    </source>
</evidence>
<dbReference type="PANTHER" id="PTHR43661:SF3">
    <property type="entry name" value="D-XYLONATE DEHYDRATASE YAGF-RELATED"/>
    <property type="match status" value="1"/>
</dbReference>
<evidence type="ECO:0000313" key="19">
    <source>
        <dbReference type="Proteomes" id="UP000049855"/>
    </source>
</evidence>
<dbReference type="EC" id="4.2.1.9" evidence="14 15"/>
<dbReference type="GO" id="GO:0009099">
    <property type="term" value="P:L-valine biosynthetic process"/>
    <property type="evidence" value="ECO:0007669"/>
    <property type="project" value="UniProtKB-UniRule"/>
</dbReference>
<comment type="catalytic activity">
    <reaction evidence="11">
        <text>(2R)-2,3-dihydroxy-3-methylbutanoate = 3-methyl-2-oxobutanoate + H2O</text>
        <dbReference type="Rhea" id="RHEA:24809"/>
        <dbReference type="ChEBI" id="CHEBI:11851"/>
        <dbReference type="ChEBI" id="CHEBI:15377"/>
        <dbReference type="ChEBI" id="CHEBI:49072"/>
        <dbReference type="EC" id="4.2.1.9"/>
    </reaction>
    <physiologicalReaction direction="left-to-right" evidence="11">
        <dbReference type="Rhea" id="RHEA:24810"/>
    </physiologicalReaction>
</comment>
<name>A0A0U1KY34_9FIRM</name>
<keyword evidence="3 15" id="KW-0028">Amino-acid biosynthesis</keyword>